<evidence type="ECO:0000313" key="3">
    <source>
        <dbReference type="Proteomes" id="UP001596043"/>
    </source>
</evidence>
<name>A0ABV9I020_9FLAO</name>
<proteinExistence type="predicted"/>
<evidence type="ECO:0000256" key="1">
    <source>
        <dbReference type="SAM" id="SignalP"/>
    </source>
</evidence>
<gene>
    <name evidence="2" type="ORF">ACFO3O_17735</name>
</gene>
<keyword evidence="3" id="KW-1185">Reference proteome</keyword>
<feature type="chain" id="PRO_5046792011" evidence="1">
    <location>
        <begin position="20"/>
        <end position="481"/>
    </location>
</feature>
<dbReference type="RefSeq" id="WP_379981288.1">
    <property type="nucleotide sequence ID" value="NZ_JBHSFV010000012.1"/>
</dbReference>
<dbReference type="EMBL" id="JBHSFV010000012">
    <property type="protein sequence ID" value="MFC4635756.1"/>
    <property type="molecule type" value="Genomic_DNA"/>
</dbReference>
<sequence>MKKLLVSALALTFSLAMYAQDTGAQKAVQVAQIPGSATTANTGESIQNGSSNAVQVRQAGTEQSVLTNQDGVGNMARLMQTGNVNGNQALSGQLNLAEVDQDGYNNQSTTVQEGDFNNAYTKQNNDGGDQSLANRALIVQGTGQQAENNDAAIEQDGADNSAFTQQTYDNSDAWTIQSGIGNASEIKQNAGPENSAGHFAIVDQLGLNNESRINQSGANGDQDRNTAIARQTGMGNDVEQIQVSTGNAGGNTADVLQGFSGDITVYSAGQDDIFDAVNAFDPSLAGDDDGAGFEATNAVAFQTQTGGENDAVIVQFGDGNNAAQSQTGDSNVAQAIQNLTPDAGFGNVSSQTQVGNDNAATIVQNDRIHTSIQSQTGDGNIIVAAQRGTGNVSDIAQEGDASYGRTLQHGDFNVSLLTQRDGQSYSIYQNQNQFGGAGGNQADILQEGPMGTGVQRGLTPYTATGVTAPVQVASFTLAPIN</sequence>
<organism evidence="2 3">
    <name type="scientific">Dokdonia ponticola</name>
    <dbReference type="NCBI Taxonomy" id="2041041"/>
    <lineage>
        <taxon>Bacteria</taxon>
        <taxon>Pseudomonadati</taxon>
        <taxon>Bacteroidota</taxon>
        <taxon>Flavobacteriia</taxon>
        <taxon>Flavobacteriales</taxon>
        <taxon>Flavobacteriaceae</taxon>
        <taxon>Dokdonia</taxon>
    </lineage>
</organism>
<evidence type="ECO:0000313" key="2">
    <source>
        <dbReference type="EMBL" id="MFC4635756.1"/>
    </source>
</evidence>
<comment type="caution">
    <text evidence="2">The sequence shown here is derived from an EMBL/GenBank/DDBJ whole genome shotgun (WGS) entry which is preliminary data.</text>
</comment>
<feature type="signal peptide" evidence="1">
    <location>
        <begin position="1"/>
        <end position="19"/>
    </location>
</feature>
<dbReference type="Proteomes" id="UP001596043">
    <property type="component" value="Unassembled WGS sequence"/>
</dbReference>
<keyword evidence="1" id="KW-0732">Signal</keyword>
<protein>
    <submittedName>
        <fullName evidence="2">Curlin</fullName>
    </submittedName>
</protein>
<accession>A0ABV9I020</accession>
<reference evidence="3" key="1">
    <citation type="journal article" date="2019" name="Int. J. Syst. Evol. Microbiol.">
        <title>The Global Catalogue of Microorganisms (GCM) 10K type strain sequencing project: providing services to taxonomists for standard genome sequencing and annotation.</title>
        <authorList>
            <consortium name="The Broad Institute Genomics Platform"/>
            <consortium name="The Broad Institute Genome Sequencing Center for Infectious Disease"/>
            <person name="Wu L."/>
            <person name="Ma J."/>
        </authorList>
    </citation>
    <scope>NUCLEOTIDE SEQUENCE [LARGE SCALE GENOMIC DNA]</scope>
    <source>
        <strain evidence="3">YJ-61-S</strain>
    </source>
</reference>